<dbReference type="KEGG" id="goe:100906427"/>
<sequence length="151" mass="16377">MSGTRLIKDLPERGNLVKLLDENHHLLMQITDLQNKGKVSECQIVQNHLLKNLLYLGTVANEQIKNIPPSNSIPQPRVIVQQQNPASAPTLQTQTPAAPPHLVQLASSSSTHPMVSEVSLIEAVQNPGGTIQYVAKSTPQGVVLMPIQSSQ</sequence>
<organism evidence="3 4">
    <name type="scientific">Galendromus occidentalis</name>
    <name type="common">western predatory mite</name>
    <dbReference type="NCBI Taxonomy" id="34638"/>
    <lineage>
        <taxon>Eukaryota</taxon>
        <taxon>Metazoa</taxon>
        <taxon>Ecdysozoa</taxon>
        <taxon>Arthropoda</taxon>
        <taxon>Chelicerata</taxon>
        <taxon>Arachnida</taxon>
        <taxon>Acari</taxon>
        <taxon>Parasitiformes</taxon>
        <taxon>Mesostigmata</taxon>
        <taxon>Gamasina</taxon>
        <taxon>Phytoseioidea</taxon>
        <taxon>Phytoseiidae</taxon>
        <taxon>Typhlodrominae</taxon>
        <taxon>Galendromus</taxon>
    </lineage>
</organism>
<evidence type="ECO:0000256" key="1">
    <source>
        <dbReference type="ARBA" id="ARBA00007945"/>
    </source>
</evidence>
<dbReference type="GeneID" id="100906427"/>
<protein>
    <submittedName>
        <fullName evidence="4">Calcium-responsive transactivator</fullName>
    </submittedName>
</protein>
<proteinExistence type="inferred from homology"/>
<feature type="domain" description="SS18 N-terminal" evidence="2">
    <location>
        <begin position="17"/>
        <end position="63"/>
    </location>
</feature>
<reference evidence="4" key="1">
    <citation type="submission" date="2025-08" db="UniProtKB">
        <authorList>
            <consortium name="RefSeq"/>
        </authorList>
    </citation>
    <scope>IDENTIFICATION</scope>
</reference>
<evidence type="ECO:0000313" key="4">
    <source>
        <dbReference type="RefSeq" id="XP_003747808.1"/>
    </source>
</evidence>
<gene>
    <name evidence="4" type="primary">LOC100906427</name>
</gene>
<dbReference type="Proteomes" id="UP000694867">
    <property type="component" value="Unplaced"/>
</dbReference>
<dbReference type="AlphaFoldDB" id="A0AAJ6VZV0"/>
<comment type="similarity">
    <text evidence="1">Belongs to the SS18 family.</text>
</comment>
<keyword evidence="3" id="KW-1185">Reference proteome</keyword>
<evidence type="ECO:0000259" key="2">
    <source>
        <dbReference type="Pfam" id="PF05030"/>
    </source>
</evidence>
<accession>A0AAJ6VZV0</accession>
<evidence type="ECO:0000313" key="3">
    <source>
        <dbReference type="Proteomes" id="UP000694867"/>
    </source>
</evidence>
<dbReference type="Pfam" id="PF05030">
    <property type="entry name" value="SSXT"/>
    <property type="match status" value="1"/>
</dbReference>
<name>A0AAJ6VZV0_9ACAR</name>
<dbReference type="RefSeq" id="XP_003747808.1">
    <property type="nucleotide sequence ID" value="XM_003747760.2"/>
</dbReference>
<dbReference type="InterPro" id="IPR007726">
    <property type="entry name" value="SS18_N"/>
</dbReference>